<feature type="transmembrane region" description="Helical" evidence="20">
    <location>
        <begin position="1046"/>
        <end position="1067"/>
    </location>
</feature>
<evidence type="ECO:0000256" key="5">
    <source>
        <dbReference type="ARBA" id="ARBA00012483"/>
    </source>
</evidence>
<dbReference type="Gene3D" id="3.30.200.20">
    <property type="entry name" value="Phosphorylase Kinase, domain 1"/>
    <property type="match status" value="1"/>
</dbReference>
<evidence type="ECO:0000259" key="22">
    <source>
        <dbReference type="PROSITE" id="PS50089"/>
    </source>
</evidence>
<dbReference type="GO" id="GO:0004713">
    <property type="term" value="F:protein tyrosine kinase activity"/>
    <property type="evidence" value="ECO:0007669"/>
    <property type="project" value="InterPro"/>
</dbReference>
<dbReference type="CDD" id="cd16479">
    <property type="entry name" value="RING-H2_synoviolin"/>
    <property type="match status" value="1"/>
</dbReference>
<evidence type="ECO:0000256" key="19">
    <source>
        <dbReference type="SAM" id="MobiDB-lite"/>
    </source>
</evidence>
<feature type="compositionally biased region" description="Low complexity" evidence="19">
    <location>
        <begin position="1380"/>
        <end position="1395"/>
    </location>
</feature>
<evidence type="ECO:0000256" key="2">
    <source>
        <dbReference type="ARBA" id="ARBA00004477"/>
    </source>
</evidence>
<organism evidence="24 25">
    <name type="scientific">Deinandra increscens subsp. villosa</name>
    <dbReference type="NCBI Taxonomy" id="3103831"/>
    <lineage>
        <taxon>Eukaryota</taxon>
        <taxon>Viridiplantae</taxon>
        <taxon>Streptophyta</taxon>
        <taxon>Embryophyta</taxon>
        <taxon>Tracheophyta</taxon>
        <taxon>Spermatophyta</taxon>
        <taxon>Magnoliopsida</taxon>
        <taxon>eudicotyledons</taxon>
        <taxon>Gunneridae</taxon>
        <taxon>Pentapetalae</taxon>
        <taxon>asterids</taxon>
        <taxon>campanulids</taxon>
        <taxon>Asterales</taxon>
        <taxon>Asteraceae</taxon>
        <taxon>Asteroideae</taxon>
        <taxon>Heliantheae alliance</taxon>
        <taxon>Madieae</taxon>
        <taxon>Madiinae</taxon>
        <taxon>Deinandra</taxon>
    </lineage>
</organism>
<feature type="compositionally biased region" description="Low complexity" evidence="19">
    <location>
        <begin position="1349"/>
        <end position="1363"/>
    </location>
</feature>
<keyword evidence="10" id="KW-0732">Signal</keyword>
<dbReference type="SUPFAM" id="SSF51110">
    <property type="entry name" value="alpha-D-mannose-specific plant lectins"/>
    <property type="match status" value="3"/>
</dbReference>
<keyword evidence="25" id="KW-1185">Reference proteome</keyword>
<dbReference type="Gene3D" id="1.10.510.10">
    <property type="entry name" value="Transferase(Phosphotransferase) domain 1"/>
    <property type="match status" value="1"/>
</dbReference>
<dbReference type="InterPro" id="IPR020635">
    <property type="entry name" value="Tyr_kinase_cat_dom"/>
</dbReference>
<feature type="region of interest" description="Disordered" evidence="19">
    <location>
        <begin position="1204"/>
        <end position="1239"/>
    </location>
</feature>
<dbReference type="PANTHER" id="PTHR47976">
    <property type="entry name" value="G-TYPE LECTIN S-RECEPTOR-LIKE SERINE/THREONINE-PROTEIN KINASE SD2-5"/>
    <property type="match status" value="1"/>
</dbReference>
<dbReference type="SMART" id="SM00219">
    <property type="entry name" value="TyrKc"/>
    <property type="match status" value="1"/>
</dbReference>
<sequence>MPIYAVRSLILEDITTESLGVGVTNTETNTSSWVSPSGLFAFGFYQQQQQDDDGFAVGIWLTTKPEITVVWTANRDDPPLSSNSTVELTVDGWLLLVTNDGEQKKNITEQSESATSASMLDCGNFVLYNDSEVIWQSFDYPCDTILGGQELAAGDQLVSGVSDSQHLSGRFVLNMQSDGNLMAYPRNSSMSPADSYWSTRTPSGVYSSFILNRNGSLYITGYTHMVVYASTTRSSGSRKNETIVFRATLGPLVNFVLYSHRFTNPYGDSTRMVEWEALKEPCLAKGICGVNSYCSTAGGNAKCDCFPGFLSFNNSRNGKFSGCYRNLTDEEACGQRGYNFPTILQPWTIWRLGSTPTLAHARRYQRMSQNVDSGLVSNHFTLRSLSFEELHKVTDGFKEVIGRNSIGDVCKGFISEGKKAVAVKRLHMRMVKGDGGFRAEITAIAQTHHRNLVRLLGFCIHGATKLLVYEFMSNGSLADLLGNPETQPGWKERISLTLDVARGIFGDMEIDINPCDDKMPFFTWVYSCFVARELKRPIGDEEVDMNMFDKMVKVGLLCIQDDPAARPSIKDVILMVDGEPHQPIRLGHSLVAGAQSSGAWFSQSSQFAFGFYPQGTGYVISIWLVRVEEDTIVWTLDRDDPPVSPNTTLELTRKGELVLFSEQGPVNKIIKTSISYAVMNNNGNFVLYNTTGGVVWQSFDHLTDTMLQGQSLFAGSELVSSVSNTSYSSGRFRIKMQMDGNLVMYLVPEWQKNIPISVKVDVFSYGIVLLEIICCRRNLEVHVSNTDEIVLSSWVYKCFKSGQLELLVGRAEVEKETLERLVKIGLWCIQDEPALRPTMKCVVLMLEGITNIATPPCPTYTCAFHKMMRLQTYTGLSVVATLAVIYHAFSSRRQFYPATVYLSTSKVCLVILLNMGLVIMCIMWQLAKRIFLGSLREVEVERLNEQSWREVMEILFAITIFRQDFSVTFLAMVAALLFIKSLHWLAQKRVEYIETTPTVPMLSHIRIVSFMGFLLLVDCLFLYNSLKYLIQTRQASVSLFFSFEYMILATTIMSTFVKYVFFVSDMLMEGQWERKAVYTFYLELIRDLLHLSMYLCFFLVIFVNYGVPLHLIRELYETFRNFKLRIADYIRYRKITSNMNDRFPDATPEELNASDATCIICREEMTTAKRLVCGHLFHVHCLRSWLERQHTCPTCRALVIPNEGGTSASRSRAGAHRQGVNSANTSSQHRTDDGAGNGNISRLQKRVQAAAAAASIYQKSFVYPSPSSLAWSSGYALLPRKSNLNSGKHDNSIPNNPANFPSFQYPQVGFIPVHASPNPEDGCGTNIQMSVKLKSQKKINQHLIEVLQEKSSVGESSSNNKSSWKVDLPTTSSNSKEKVVSPPSSSFSVSGVDQSQHGVDDIQDDVNNSPL</sequence>
<evidence type="ECO:0000256" key="9">
    <source>
        <dbReference type="ARBA" id="ARBA00022723"/>
    </source>
</evidence>
<evidence type="ECO:0000256" key="17">
    <source>
        <dbReference type="ARBA" id="ARBA00023180"/>
    </source>
</evidence>
<protein>
    <recommendedName>
        <fullName evidence="5">RING-type E3 ubiquitin transferase</fullName>
        <ecNumber evidence="5">2.3.2.27</ecNumber>
    </recommendedName>
</protein>
<evidence type="ECO:0000256" key="13">
    <source>
        <dbReference type="ARBA" id="ARBA00022824"/>
    </source>
</evidence>
<dbReference type="InterPro" id="IPR000719">
    <property type="entry name" value="Prot_kinase_dom"/>
</dbReference>
<feature type="compositionally biased region" description="Polar residues" evidence="19">
    <location>
        <begin position="1219"/>
        <end position="1228"/>
    </location>
</feature>
<dbReference type="InterPro" id="IPR011009">
    <property type="entry name" value="Kinase-like_dom_sf"/>
</dbReference>
<evidence type="ECO:0000256" key="8">
    <source>
        <dbReference type="ARBA" id="ARBA00022692"/>
    </source>
</evidence>
<evidence type="ECO:0000256" key="15">
    <source>
        <dbReference type="ARBA" id="ARBA00022989"/>
    </source>
</evidence>
<dbReference type="FunFam" id="3.30.40.10:FF:000194">
    <property type="entry name" value="ERAD-associated E3 ubiquitin-protein ligase HRD1A"/>
    <property type="match status" value="1"/>
</dbReference>
<evidence type="ECO:0000256" key="7">
    <source>
        <dbReference type="ARBA" id="ARBA00022679"/>
    </source>
</evidence>
<keyword evidence="15 20" id="KW-1133">Transmembrane helix</keyword>
<dbReference type="GO" id="GO:0061630">
    <property type="term" value="F:ubiquitin protein ligase activity"/>
    <property type="evidence" value="ECO:0007669"/>
    <property type="project" value="UniProtKB-EC"/>
</dbReference>
<feature type="domain" description="Bulb-type lectin" evidence="23">
    <location>
        <begin position="24"/>
        <end position="140"/>
    </location>
</feature>
<feature type="transmembrane region" description="Helical" evidence="20">
    <location>
        <begin position="1007"/>
        <end position="1026"/>
    </location>
</feature>
<evidence type="ECO:0000256" key="10">
    <source>
        <dbReference type="ARBA" id="ARBA00022729"/>
    </source>
</evidence>
<feature type="domain" description="Protein kinase" evidence="21">
    <location>
        <begin position="395"/>
        <end position="849"/>
    </location>
</feature>
<feature type="transmembrane region" description="Helical" evidence="20">
    <location>
        <begin position="909"/>
        <end position="927"/>
    </location>
</feature>
<keyword evidence="14" id="KW-0862">Zinc</keyword>
<keyword evidence="12" id="KW-0833">Ubl conjugation pathway</keyword>
<feature type="transmembrane region" description="Helical" evidence="20">
    <location>
        <begin position="870"/>
        <end position="889"/>
    </location>
</feature>
<feature type="transmembrane region" description="Helical" evidence="20">
    <location>
        <begin position="1088"/>
        <end position="1107"/>
    </location>
</feature>
<dbReference type="SUPFAM" id="SSF56112">
    <property type="entry name" value="Protein kinase-like (PK-like)"/>
    <property type="match status" value="2"/>
</dbReference>
<dbReference type="Pfam" id="PF07714">
    <property type="entry name" value="PK_Tyr_Ser-Thr"/>
    <property type="match status" value="1"/>
</dbReference>
<evidence type="ECO:0000259" key="23">
    <source>
        <dbReference type="PROSITE" id="PS50927"/>
    </source>
</evidence>
<feature type="domain" description="RING-type" evidence="22">
    <location>
        <begin position="1158"/>
        <end position="1196"/>
    </location>
</feature>
<feature type="domain" description="Bulb-type lectin" evidence="23">
    <location>
        <begin position="587"/>
        <end position="700"/>
    </location>
</feature>
<dbReference type="InterPro" id="IPR001841">
    <property type="entry name" value="Znf_RING"/>
</dbReference>
<dbReference type="PROSITE" id="PS50927">
    <property type="entry name" value="BULB_LECTIN"/>
    <property type="match status" value="3"/>
</dbReference>
<proteinExistence type="inferred from homology"/>
<dbReference type="SMART" id="SM00184">
    <property type="entry name" value="RING"/>
    <property type="match status" value="1"/>
</dbReference>
<dbReference type="InterPro" id="IPR057992">
    <property type="entry name" value="TPR_SYVN1_N"/>
</dbReference>
<dbReference type="SMART" id="SM00108">
    <property type="entry name" value="B_lectin"/>
    <property type="match status" value="3"/>
</dbReference>
<evidence type="ECO:0000259" key="21">
    <source>
        <dbReference type="PROSITE" id="PS50011"/>
    </source>
</evidence>
<keyword evidence="13" id="KW-0256">Endoplasmic reticulum</keyword>
<feature type="region of interest" description="Disordered" evidence="19">
    <location>
        <begin position="1349"/>
        <end position="1411"/>
    </location>
</feature>
<evidence type="ECO:0000256" key="6">
    <source>
        <dbReference type="ARBA" id="ARBA00022536"/>
    </source>
</evidence>
<dbReference type="PANTHER" id="PTHR47976:SF49">
    <property type="entry name" value="RECEPTOR-LIKE SERINE_THREONINE-PROTEIN KINASE"/>
    <property type="match status" value="1"/>
</dbReference>
<keyword evidence="16 20" id="KW-0472">Membrane</keyword>
<dbReference type="Gene3D" id="2.90.10.10">
    <property type="entry name" value="Bulb-type lectin domain"/>
    <property type="match status" value="2"/>
</dbReference>
<keyword evidence="8 20" id="KW-0812">Transmembrane</keyword>
<dbReference type="InterPro" id="IPR001480">
    <property type="entry name" value="Bulb-type_lectin_dom"/>
</dbReference>
<dbReference type="GO" id="GO:0008270">
    <property type="term" value="F:zinc ion binding"/>
    <property type="evidence" value="ECO:0007669"/>
    <property type="project" value="UniProtKB-KW"/>
</dbReference>
<evidence type="ECO:0000256" key="11">
    <source>
        <dbReference type="ARBA" id="ARBA00022771"/>
    </source>
</evidence>
<comment type="catalytic activity">
    <reaction evidence="1">
        <text>S-ubiquitinyl-[E2 ubiquitin-conjugating enzyme]-L-cysteine + [acceptor protein]-L-lysine = [E2 ubiquitin-conjugating enzyme]-L-cysteine + N(6)-ubiquitinyl-[acceptor protein]-L-lysine.</text>
        <dbReference type="EC" id="2.3.2.27"/>
    </reaction>
</comment>
<dbReference type="Gene3D" id="3.30.40.10">
    <property type="entry name" value="Zinc/RING finger domain, C3HC4 (zinc finger)"/>
    <property type="match status" value="1"/>
</dbReference>
<evidence type="ECO:0000256" key="18">
    <source>
        <dbReference type="PROSITE-ProRule" id="PRU00175"/>
    </source>
</evidence>
<keyword evidence="6" id="KW-0245">EGF-like domain</keyword>
<evidence type="ECO:0000256" key="1">
    <source>
        <dbReference type="ARBA" id="ARBA00000900"/>
    </source>
</evidence>
<dbReference type="InterPro" id="IPR013083">
    <property type="entry name" value="Znf_RING/FYVE/PHD"/>
</dbReference>
<comment type="subcellular location">
    <subcellularLocation>
        <location evidence="2">Endoplasmic reticulum membrane</location>
        <topology evidence="2">Multi-pass membrane protein</topology>
    </subcellularLocation>
</comment>
<evidence type="ECO:0000256" key="4">
    <source>
        <dbReference type="ARBA" id="ARBA00010089"/>
    </source>
</evidence>
<evidence type="ECO:0000313" key="24">
    <source>
        <dbReference type="EMBL" id="KAK9072073.1"/>
    </source>
</evidence>
<dbReference type="GO" id="GO:0005524">
    <property type="term" value="F:ATP binding"/>
    <property type="evidence" value="ECO:0007669"/>
    <property type="project" value="InterPro"/>
</dbReference>
<dbReference type="PROSITE" id="PS50011">
    <property type="entry name" value="PROTEIN_KINASE_DOM"/>
    <property type="match status" value="1"/>
</dbReference>
<dbReference type="EMBL" id="JBCNJP010000010">
    <property type="protein sequence ID" value="KAK9072073.1"/>
    <property type="molecule type" value="Genomic_DNA"/>
</dbReference>
<dbReference type="InterPro" id="IPR036426">
    <property type="entry name" value="Bulb-type_lectin_dom_sf"/>
</dbReference>
<comment type="similarity">
    <text evidence="4">Belongs to the HRD1 family.</text>
</comment>
<dbReference type="Gene3D" id="2.90.10.30">
    <property type="match status" value="1"/>
</dbReference>
<comment type="caution">
    <text evidence="24">The sequence shown here is derived from an EMBL/GenBank/DDBJ whole genome shotgun (WGS) entry which is preliminary data.</text>
</comment>
<dbReference type="PROSITE" id="PS50089">
    <property type="entry name" value="ZF_RING_2"/>
    <property type="match status" value="1"/>
</dbReference>
<dbReference type="Proteomes" id="UP001408789">
    <property type="component" value="Unassembled WGS sequence"/>
</dbReference>
<dbReference type="Pfam" id="PF01453">
    <property type="entry name" value="B_lectin"/>
    <property type="match status" value="2"/>
</dbReference>
<dbReference type="EC" id="2.3.2.27" evidence="5"/>
<evidence type="ECO:0000256" key="14">
    <source>
        <dbReference type="ARBA" id="ARBA00022833"/>
    </source>
</evidence>
<evidence type="ECO:0000256" key="16">
    <source>
        <dbReference type="ARBA" id="ARBA00023136"/>
    </source>
</evidence>
<evidence type="ECO:0000256" key="12">
    <source>
        <dbReference type="ARBA" id="ARBA00022786"/>
    </source>
</evidence>
<feature type="transmembrane region" description="Helical" evidence="20">
    <location>
        <begin position="965"/>
        <end position="986"/>
    </location>
</feature>
<dbReference type="SUPFAM" id="SSF57850">
    <property type="entry name" value="RING/U-box"/>
    <property type="match status" value="1"/>
</dbReference>
<feature type="domain" description="Bulb-type lectin" evidence="23">
    <location>
        <begin position="142"/>
        <end position="270"/>
    </location>
</feature>
<keyword evidence="9" id="KW-0479">Metal-binding</keyword>
<dbReference type="Pfam" id="PF13639">
    <property type="entry name" value="zf-RING_2"/>
    <property type="match status" value="1"/>
</dbReference>
<comment type="pathway">
    <text evidence="3">Protein modification; protein ubiquitination.</text>
</comment>
<evidence type="ECO:0000313" key="25">
    <source>
        <dbReference type="Proteomes" id="UP001408789"/>
    </source>
</evidence>
<reference evidence="24 25" key="1">
    <citation type="submission" date="2024-04" db="EMBL/GenBank/DDBJ databases">
        <title>The reference genome of an endangered Asteraceae, Deinandra increscens subsp. villosa, native to the Central Coast of California.</title>
        <authorList>
            <person name="Guilliams M."/>
            <person name="Hasenstab-Lehman K."/>
            <person name="Meyer R."/>
            <person name="Mcevoy S."/>
        </authorList>
    </citation>
    <scope>NUCLEOTIDE SEQUENCE [LARGE SCALE GENOMIC DNA]</scope>
    <source>
        <tissue evidence="24">Leaf</tissue>
    </source>
</reference>
<keyword evidence="7" id="KW-0808">Transferase</keyword>
<dbReference type="InterPro" id="IPR058051">
    <property type="entry name" value="Znf_RING_synoviolin"/>
</dbReference>
<keyword evidence="11 18" id="KW-0863">Zinc-finger</keyword>
<keyword evidence="17" id="KW-0325">Glycoprotein</keyword>
<dbReference type="InterPro" id="IPR051343">
    <property type="entry name" value="G-type_lectin_kinases/EP1-like"/>
</dbReference>
<dbReference type="InterPro" id="IPR001245">
    <property type="entry name" value="Ser-Thr/Tyr_kinase_cat_dom"/>
</dbReference>
<dbReference type="GO" id="GO:0005789">
    <property type="term" value="C:endoplasmic reticulum membrane"/>
    <property type="evidence" value="ECO:0007669"/>
    <property type="project" value="UniProtKB-SubCell"/>
</dbReference>
<evidence type="ECO:0000256" key="3">
    <source>
        <dbReference type="ARBA" id="ARBA00004906"/>
    </source>
</evidence>
<dbReference type="Pfam" id="PF25563">
    <property type="entry name" value="TPR_SYVN1_N"/>
    <property type="match status" value="1"/>
</dbReference>
<gene>
    <name evidence="24" type="ORF">SSX86_008505</name>
</gene>
<accession>A0AAP0H238</accession>
<evidence type="ECO:0000256" key="20">
    <source>
        <dbReference type="SAM" id="Phobius"/>
    </source>
</evidence>
<name>A0AAP0H238_9ASTR</name>